<sequence length="207" mass="23649">MSPKILIADDHQLFGNGLKELLQKDNRYEVHGPIKHEDEIKHAISGLRPDILLLDINLNGINGIQLGKVLKNNFPDLKIIIITMYENLTFLAQSKEAGLNGYLLKDCETSELLNGIKEVLNGGTCFVEMENVFFESETFKDSFLEKYNITEREMEIMNHLKNGRTNEEIAKRLFLSFHTVKTHRKNIYNKLGVSNVAELIDFASQNP</sequence>
<dbReference type="PANTHER" id="PTHR43214">
    <property type="entry name" value="TWO-COMPONENT RESPONSE REGULATOR"/>
    <property type="match status" value="1"/>
</dbReference>
<dbReference type="SUPFAM" id="SSF52172">
    <property type="entry name" value="CheY-like"/>
    <property type="match status" value="1"/>
</dbReference>
<dbReference type="PRINTS" id="PR00038">
    <property type="entry name" value="HTHLUXR"/>
</dbReference>
<dbReference type="CDD" id="cd06170">
    <property type="entry name" value="LuxR_C_like"/>
    <property type="match status" value="1"/>
</dbReference>
<dbReference type="OrthoDB" id="9797341at2"/>
<dbReference type="KEGG" id="als:DJ013_06845"/>
<evidence type="ECO:0000256" key="1">
    <source>
        <dbReference type="ARBA" id="ARBA00022553"/>
    </source>
</evidence>
<dbReference type="AlphaFoldDB" id="A0A2Z4GA15"/>
<dbReference type="InterPro" id="IPR000792">
    <property type="entry name" value="Tscrpt_reg_LuxR_C"/>
</dbReference>
<reference evidence="6 7" key="1">
    <citation type="submission" date="2018-05" db="EMBL/GenBank/DDBJ databases">
        <title>Complete genome sequence of Arcticibacterium luteifluviistationis SM1504T, a cytophagaceae bacterium isolated from Arctic surface seawater.</title>
        <authorList>
            <person name="Li Y."/>
            <person name="Qin Q.-L."/>
        </authorList>
    </citation>
    <scope>NUCLEOTIDE SEQUENCE [LARGE SCALE GENOMIC DNA]</scope>
    <source>
        <strain evidence="6 7">SM1504</strain>
    </source>
</reference>
<dbReference type="InterPro" id="IPR011006">
    <property type="entry name" value="CheY-like_superfamily"/>
</dbReference>
<dbReference type="PROSITE" id="PS00622">
    <property type="entry name" value="HTH_LUXR_1"/>
    <property type="match status" value="1"/>
</dbReference>
<dbReference type="Gene3D" id="3.40.50.2300">
    <property type="match status" value="1"/>
</dbReference>
<evidence type="ECO:0000313" key="6">
    <source>
        <dbReference type="EMBL" id="AWV97898.1"/>
    </source>
</evidence>
<dbReference type="EMBL" id="CP029480">
    <property type="protein sequence ID" value="AWV97898.1"/>
    <property type="molecule type" value="Genomic_DNA"/>
</dbReference>
<dbReference type="PROSITE" id="PS50043">
    <property type="entry name" value="HTH_LUXR_2"/>
    <property type="match status" value="1"/>
</dbReference>
<evidence type="ECO:0000259" key="5">
    <source>
        <dbReference type="PROSITE" id="PS50110"/>
    </source>
</evidence>
<name>A0A2Z4GA15_9BACT</name>
<dbReference type="SMART" id="SM00421">
    <property type="entry name" value="HTH_LUXR"/>
    <property type="match status" value="1"/>
</dbReference>
<dbReference type="GO" id="GO:0000160">
    <property type="term" value="P:phosphorelay signal transduction system"/>
    <property type="evidence" value="ECO:0007669"/>
    <property type="project" value="InterPro"/>
</dbReference>
<dbReference type="Pfam" id="PF00072">
    <property type="entry name" value="Response_reg"/>
    <property type="match status" value="1"/>
</dbReference>
<dbReference type="InterPro" id="IPR058245">
    <property type="entry name" value="NreC/VraR/RcsB-like_REC"/>
</dbReference>
<dbReference type="SMART" id="SM00448">
    <property type="entry name" value="REC"/>
    <property type="match status" value="1"/>
</dbReference>
<dbReference type="InterPro" id="IPR001789">
    <property type="entry name" value="Sig_transdc_resp-reg_receiver"/>
</dbReference>
<organism evidence="6 7">
    <name type="scientific">Arcticibacterium luteifluviistationis</name>
    <dbReference type="NCBI Taxonomy" id="1784714"/>
    <lineage>
        <taxon>Bacteria</taxon>
        <taxon>Pseudomonadati</taxon>
        <taxon>Bacteroidota</taxon>
        <taxon>Cytophagia</taxon>
        <taxon>Cytophagales</taxon>
        <taxon>Leadbetterellaceae</taxon>
        <taxon>Arcticibacterium</taxon>
    </lineage>
</organism>
<keyword evidence="7" id="KW-1185">Reference proteome</keyword>
<dbReference type="PANTHER" id="PTHR43214:SF43">
    <property type="entry name" value="TWO-COMPONENT RESPONSE REGULATOR"/>
    <property type="match status" value="1"/>
</dbReference>
<evidence type="ECO:0000259" key="4">
    <source>
        <dbReference type="PROSITE" id="PS50043"/>
    </source>
</evidence>
<feature type="domain" description="Response regulatory" evidence="5">
    <location>
        <begin position="4"/>
        <end position="120"/>
    </location>
</feature>
<feature type="domain" description="HTH luxR-type" evidence="4">
    <location>
        <begin position="142"/>
        <end position="207"/>
    </location>
</feature>
<evidence type="ECO:0000256" key="3">
    <source>
        <dbReference type="PROSITE-ProRule" id="PRU00169"/>
    </source>
</evidence>
<dbReference type="CDD" id="cd17535">
    <property type="entry name" value="REC_NarL-like"/>
    <property type="match status" value="1"/>
</dbReference>
<dbReference type="InterPro" id="IPR039420">
    <property type="entry name" value="WalR-like"/>
</dbReference>
<evidence type="ECO:0000256" key="2">
    <source>
        <dbReference type="ARBA" id="ARBA00023125"/>
    </source>
</evidence>
<keyword evidence="2 6" id="KW-0238">DNA-binding</keyword>
<dbReference type="GO" id="GO:0006355">
    <property type="term" value="P:regulation of DNA-templated transcription"/>
    <property type="evidence" value="ECO:0007669"/>
    <property type="project" value="InterPro"/>
</dbReference>
<dbReference type="InterPro" id="IPR016032">
    <property type="entry name" value="Sig_transdc_resp-reg_C-effctor"/>
</dbReference>
<dbReference type="Proteomes" id="UP000249873">
    <property type="component" value="Chromosome"/>
</dbReference>
<keyword evidence="1 3" id="KW-0597">Phosphoprotein</keyword>
<protein>
    <submittedName>
        <fullName evidence="6">DNA-binding response regulator</fullName>
    </submittedName>
</protein>
<gene>
    <name evidence="6" type="ORF">DJ013_06845</name>
</gene>
<dbReference type="GO" id="GO:0003677">
    <property type="term" value="F:DNA binding"/>
    <property type="evidence" value="ECO:0007669"/>
    <property type="project" value="UniProtKB-KW"/>
</dbReference>
<accession>A0A2Z4GA15</accession>
<dbReference type="Pfam" id="PF00196">
    <property type="entry name" value="GerE"/>
    <property type="match status" value="1"/>
</dbReference>
<dbReference type="RefSeq" id="WP_111371000.1">
    <property type="nucleotide sequence ID" value="NZ_CP029480.1"/>
</dbReference>
<proteinExistence type="predicted"/>
<dbReference type="SUPFAM" id="SSF46894">
    <property type="entry name" value="C-terminal effector domain of the bipartite response regulators"/>
    <property type="match status" value="1"/>
</dbReference>
<dbReference type="PROSITE" id="PS50110">
    <property type="entry name" value="RESPONSE_REGULATORY"/>
    <property type="match status" value="1"/>
</dbReference>
<evidence type="ECO:0000313" key="7">
    <source>
        <dbReference type="Proteomes" id="UP000249873"/>
    </source>
</evidence>
<feature type="modified residue" description="4-aspartylphosphate" evidence="3">
    <location>
        <position position="55"/>
    </location>
</feature>